<organism evidence="2 3">
    <name type="scientific">Arabis nemorensis</name>
    <dbReference type="NCBI Taxonomy" id="586526"/>
    <lineage>
        <taxon>Eukaryota</taxon>
        <taxon>Viridiplantae</taxon>
        <taxon>Streptophyta</taxon>
        <taxon>Embryophyta</taxon>
        <taxon>Tracheophyta</taxon>
        <taxon>Spermatophyta</taxon>
        <taxon>Magnoliopsida</taxon>
        <taxon>eudicotyledons</taxon>
        <taxon>Gunneridae</taxon>
        <taxon>Pentapetalae</taxon>
        <taxon>rosids</taxon>
        <taxon>malvids</taxon>
        <taxon>Brassicales</taxon>
        <taxon>Brassicaceae</taxon>
        <taxon>Arabideae</taxon>
        <taxon>Arabis</taxon>
    </lineage>
</organism>
<evidence type="ECO:0000256" key="1">
    <source>
        <dbReference type="SAM" id="MobiDB-lite"/>
    </source>
</evidence>
<dbReference type="AlphaFoldDB" id="A0A565CTR2"/>
<accession>A0A565CTR2</accession>
<proteinExistence type="predicted"/>
<reference evidence="2" key="1">
    <citation type="submission" date="2019-07" db="EMBL/GenBank/DDBJ databases">
        <authorList>
            <person name="Dittberner H."/>
        </authorList>
    </citation>
    <scope>NUCLEOTIDE SEQUENCE [LARGE SCALE GENOMIC DNA]</scope>
</reference>
<protein>
    <submittedName>
        <fullName evidence="2">Uncharacterized protein</fullName>
    </submittedName>
</protein>
<evidence type="ECO:0000313" key="3">
    <source>
        <dbReference type="Proteomes" id="UP000489600"/>
    </source>
</evidence>
<gene>
    <name evidence="2" type="ORF">ANE_LOCUS27415</name>
</gene>
<comment type="caution">
    <text evidence="2">The sequence shown here is derived from an EMBL/GenBank/DDBJ whole genome shotgun (WGS) entry which is preliminary data.</text>
</comment>
<keyword evidence="3" id="KW-1185">Reference proteome</keyword>
<dbReference type="EMBL" id="CABITT030000008">
    <property type="protein sequence ID" value="VVB16971.1"/>
    <property type="molecule type" value="Genomic_DNA"/>
</dbReference>
<dbReference type="Proteomes" id="UP000489600">
    <property type="component" value="Unassembled WGS sequence"/>
</dbReference>
<feature type="compositionally biased region" description="Basic and acidic residues" evidence="1">
    <location>
        <begin position="1"/>
        <end position="19"/>
    </location>
</feature>
<name>A0A565CTR2_9BRAS</name>
<sequence length="54" mass="5905">MRDGGGKRNDGGEVARGGDEQLISGWRSQAGEDPLSKANTTVNLPWLFELEELF</sequence>
<evidence type="ECO:0000313" key="2">
    <source>
        <dbReference type="EMBL" id="VVB16971.1"/>
    </source>
</evidence>
<feature type="region of interest" description="Disordered" evidence="1">
    <location>
        <begin position="1"/>
        <end position="37"/>
    </location>
</feature>